<evidence type="ECO:0000313" key="7">
    <source>
        <dbReference type="EMBL" id="RFU30265.1"/>
    </source>
</evidence>
<keyword evidence="4 5" id="KW-0472">Membrane</keyword>
<evidence type="ECO:0000256" key="2">
    <source>
        <dbReference type="ARBA" id="ARBA00022692"/>
    </source>
</evidence>
<sequence length="234" mass="25249">MTIYRRIRRSVLSFYGRNKDWLLVLLSQLLAVFMHGVAKALETEESAIDPFQILTIRMVFTLIASVYYLRRDFPDELLFGDKRLRPLLLLRGIAAAFSAIGFYFSLVYLPLAEATVLHFLAPMGACCSMALISSGSFSPAEIASGILSLAGVVLIAQPEFLFGSQSSVAESSVGGTTIGVIFALMGAVGGMGTITSIRLEIQSLSFSSAMATALCNGSIWIFDGDTGFDTTVRT</sequence>
<dbReference type="EMBL" id="NCSJ02000105">
    <property type="protein sequence ID" value="RFU30265.1"/>
    <property type="molecule type" value="Genomic_DNA"/>
</dbReference>
<dbReference type="InterPro" id="IPR037185">
    <property type="entry name" value="EmrE-like"/>
</dbReference>
<organism evidence="7 8">
    <name type="scientific">Scytalidium lignicola</name>
    <name type="common">Hyphomycete</name>
    <dbReference type="NCBI Taxonomy" id="5539"/>
    <lineage>
        <taxon>Eukaryota</taxon>
        <taxon>Fungi</taxon>
        <taxon>Dikarya</taxon>
        <taxon>Ascomycota</taxon>
        <taxon>Pezizomycotina</taxon>
        <taxon>Leotiomycetes</taxon>
        <taxon>Leotiomycetes incertae sedis</taxon>
        <taxon>Scytalidium</taxon>
    </lineage>
</organism>
<dbReference type="AlphaFoldDB" id="A0A3E2HA14"/>
<feature type="transmembrane region" description="Helical" evidence="5">
    <location>
        <begin position="177"/>
        <end position="197"/>
    </location>
</feature>
<feature type="non-terminal residue" evidence="7">
    <location>
        <position position="1"/>
    </location>
</feature>
<feature type="transmembrane region" description="Helical" evidence="5">
    <location>
        <begin position="89"/>
        <end position="109"/>
    </location>
</feature>
<dbReference type="PANTHER" id="PTHR22911:SF6">
    <property type="entry name" value="SOLUTE CARRIER FAMILY 35 MEMBER G1"/>
    <property type="match status" value="1"/>
</dbReference>
<keyword evidence="3 5" id="KW-1133">Transmembrane helix</keyword>
<feature type="transmembrane region" description="Helical" evidence="5">
    <location>
        <begin position="50"/>
        <end position="69"/>
    </location>
</feature>
<proteinExistence type="predicted"/>
<dbReference type="GO" id="GO:0016020">
    <property type="term" value="C:membrane"/>
    <property type="evidence" value="ECO:0007669"/>
    <property type="project" value="UniProtKB-SubCell"/>
</dbReference>
<evidence type="ECO:0000259" key="6">
    <source>
        <dbReference type="Pfam" id="PF00892"/>
    </source>
</evidence>
<feature type="domain" description="EamA" evidence="6">
    <location>
        <begin position="29"/>
        <end position="156"/>
    </location>
</feature>
<name>A0A3E2HA14_SCYLI</name>
<gene>
    <name evidence="7" type="ORF">B7463_g6076</name>
</gene>
<dbReference type="OMA" id="MTIYRRI"/>
<evidence type="ECO:0000313" key="8">
    <source>
        <dbReference type="Proteomes" id="UP000258309"/>
    </source>
</evidence>
<dbReference type="OrthoDB" id="306876at2759"/>
<evidence type="ECO:0000256" key="1">
    <source>
        <dbReference type="ARBA" id="ARBA00004141"/>
    </source>
</evidence>
<dbReference type="PANTHER" id="PTHR22911">
    <property type="entry name" value="ACYL-MALONYL CONDENSING ENZYME-RELATED"/>
    <property type="match status" value="1"/>
</dbReference>
<dbReference type="SUPFAM" id="SSF103481">
    <property type="entry name" value="Multidrug resistance efflux transporter EmrE"/>
    <property type="match status" value="1"/>
</dbReference>
<feature type="transmembrane region" description="Helical" evidence="5">
    <location>
        <begin position="115"/>
        <end position="133"/>
    </location>
</feature>
<evidence type="ECO:0000256" key="3">
    <source>
        <dbReference type="ARBA" id="ARBA00022989"/>
    </source>
</evidence>
<feature type="transmembrane region" description="Helical" evidence="5">
    <location>
        <begin position="204"/>
        <end position="222"/>
    </location>
</feature>
<feature type="transmembrane region" description="Helical" evidence="5">
    <location>
        <begin position="140"/>
        <end position="157"/>
    </location>
</feature>
<protein>
    <recommendedName>
        <fullName evidence="6">EamA domain-containing protein</fullName>
    </recommendedName>
</protein>
<dbReference type="Pfam" id="PF00892">
    <property type="entry name" value="EamA"/>
    <property type="match status" value="1"/>
</dbReference>
<accession>A0A3E2HA14</accession>
<dbReference type="STRING" id="5539.A0A3E2HA14"/>
<evidence type="ECO:0000256" key="5">
    <source>
        <dbReference type="SAM" id="Phobius"/>
    </source>
</evidence>
<reference evidence="7 8" key="1">
    <citation type="submission" date="2018-05" db="EMBL/GenBank/DDBJ databases">
        <title>Draft genome sequence of Scytalidium lignicola DSM 105466, a ubiquitous saprotrophic fungus.</title>
        <authorList>
            <person name="Buettner E."/>
            <person name="Gebauer A.M."/>
            <person name="Hofrichter M."/>
            <person name="Liers C."/>
            <person name="Kellner H."/>
        </authorList>
    </citation>
    <scope>NUCLEOTIDE SEQUENCE [LARGE SCALE GENOMIC DNA]</scope>
    <source>
        <strain evidence="7 8">DSM 105466</strain>
    </source>
</reference>
<dbReference type="InterPro" id="IPR000620">
    <property type="entry name" value="EamA_dom"/>
</dbReference>
<comment type="caution">
    <text evidence="7">The sequence shown here is derived from an EMBL/GenBank/DDBJ whole genome shotgun (WGS) entry which is preliminary data.</text>
</comment>
<comment type="subcellular location">
    <subcellularLocation>
        <location evidence="1">Membrane</location>
        <topology evidence="1">Multi-pass membrane protein</topology>
    </subcellularLocation>
</comment>
<dbReference type="Proteomes" id="UP000258309">
    <property type="component" value="Unassembled WGS sequence"/>
</dbReference>
<evidence type="ECO:0000256" key="4">
    <source>
        <dbReference type="ARBA" id="ARBA00023136"/>
    </source>
</evidence>
<feature type="non-terminal residue" evidence="7">
    <location>
        <position position="234"/>
    </location>
</feature>
<keyword evidence="8" id="KW-1185">Reference proteome</keyword>
<keyword evidence="2 5" id="KW-0812">Transmembrane</keyword>